<evidence type="ECO:0000259" key="2">
    <source>
        <dbReference type="Pfam" id="PF00933"/>
    </source>
</evidence>
<reference evidence="5 6" key="1">
    <citation type="submission" date="2020-04" db="EMBL/GenBank/DDBJ databases">
        <title>Pseudoalteromonas caenipelagi sp. nov., isolated from a tidal flat.</title>
        <authorList>
            <person name="Park S."/>
            <person name="Yoon J.-H."/>
        </authorList>
    </citation>
    <scope>NUCLEOTIDE SEQUENCE [LARGE SCALE GENOMIC DNA]</scope>
    <source>
        <strain evidence="5 6">JBTF-M23</strain>
    </source>
</reference>
<evidence type="ECO:0000313" key="6">
    <source>
        <dbReference type="Proteomes" id="UP000586305"/>
    </source>
</evidence>
<name>A0A849VC11_9GAMM</name>
<dbReference type="InterPro" id="IPR036962">
    <property type="entry name" value="Glyco_hydro_3_N_sf"/>
</dbReference>
<evidence type="ECO:0000313" key="5">
    <source>
        <dbReference type="EMBL" id="NOU50575.1"/>
    </source>
</evidence>
<feature type="domain" description="Glycoside hydrolase family 3 N-terminal" evidence="2">
    <location>
        <begin position="39"/>
        <end position="361"/>
    </location>
</feature>
<dbReference type="InterPro" id="IPR017853">
    <property type="entry name" value="GH"/>
</dbReference>
<dbReference type="SUPFAM" id="SSF51445">
    <property type="entry name" value="(Trans)glycosidases"/>
    <property type="match status" value="1"/>
</dbReference>
<dbReference type="Pfam" id="PF00933">
    <property type="entry name" value="Glyco_hydro_3"/>
    <property type="match status" value="1"/>
</dbReference>
<dbReference type="GO" id="GO:0009251">
    <property type="term" value="P:glucan catabolic process"/>
    <property type="evidence" value="ECO:0007669"/>
    <property type="project" value="TreeGrafter"/>
</dbReference>
<organism evidence="5 6">
    <name type="scientific">Pseudoalteromonas caenipelagi</name>
    <dbReference type="NCBI Taxonomy" id="2726988"/>
    <lineage>
        <taxon>Bacteria</taxon>
        <taxon>Pseudomonadati</taxon>
        <taxon>Pseudomonadota</taxon>
        <taxon>Gammaproteobacteria</taxon>
        <taxon>Alteromonadales</taxon>
        <taxon>Pseudoalteromonadaceae</taxon>
        <taxon>Pseudoalteromonas</taxon>
    </lineage>
</organism>
<dbReference type="PRINTS" id="PR00133">
    <property type="entry name" value="GLHYDRLASE3"/>
</dbReference>
<keyword evidence="1 5" id="KW-0378">Hydrolase</keyword>
<keyword evidence="6" id="KW-1185">Reference proteome</keyword>
<feature type="domain" description="Glycoside hydrolase family 3 C-terminal" evidence="3">
    <location>
        <begin position="403"/>
        <end position="617"/>
    </location>
</feature>
<dbReference type="Gene3D" id="2.60.120.430">
    <property type="entry name" value="Galactose-binding lectin"/>
    <property type="match status" value="1"/>
</dbReference>
<comment type="caution">
    <text evidence="5">The sequence shown here is derived from an EMBL/GenBank/DDBJ whole genome shotgun (WGS) entry which is preliminary data.</text>
</comment>
<sequence>MSRGEVAFAKNVDWSVNNKPELHSDSLDKAVAGLLSKMTLEQKVAQMIQPEIGYLSVEQMRRYGFGSYLNGGNTAPYGLKRADQKTWLKYADEMYEASVDGSIDGSKIPTVWGTDAMHGHSNVFGATLFPHNIGLGATRNPALIAEIGRATAKEVAATGIEWVFAPTVAVVRDDRWGRTYESYSEDPEIVARYAGRMVAGIQGTYNQDYLEGYHRLATAKHFIGDGGTENGIDRGNTVIDERTLRDIHGAGYFSALQAGVQSVMASFNSWNGERVHGHKYLLTDVLKGQMGFEGFVVSDWNAHKFVDGCDLQQCAAAINAGVDVLMVPEHFEAFFHNTVRQVQEGVIPLSRIDDAVGRFLKAKMRWGLFSRPKPSMRVESKHPEWFNAKAHRELAEKAVRQSLVLLKNNGHVLPISPKSRILVAGKGADNIAMQAGGWSVSWQGSENTNADFPHATSIYQGLRQQVVAANGAISLSVDGSYDIKPDVAIVVIGEQPYAEWFGDIKTLDFGQIDNESLAILKRLKAEHIPTVTVFLSGRPLWVNKELNASDAFVAAWLPGSEGQGVADVILADANGSVQHDFSGKLSFSWPRYDNQFTVNRNDKQYEPLFPYGYGLTYKDSITQGAVSEIVSKQTEQVDTDNIPLFVRNLSPDVKWGMLDGSAPLALVDGPSGISPDGYSLSMQSVNLAYQEDARKFVWHSSDKSASAILHFVTPKSAKGVLASRFLELKMRPDVKKDNTFRLQALCSGDICSNSVNSSTLATRLKKGVWNDVSIEIGCHKINSVSKTGLDALRIVTKGLASLAVADVALVKSPKEGSQLFSCP</sequence>
<dbReference type="Gene3D" id="3.40.50.1700">
    <property type="entry name" value="Glycoside hydrolase family 3 C-terminal domain"/>
    <property type="match status" value="1"/>
</dbReference>
<dbReference type="Proteomes" id="UP000586305">
    <property type="component" value="Unassembled WGS sequence"/>
</dbReference>
<dbReference type="InterPro" id="IPR036881">
    <property type="entry name" value="Glyco_hydro_3_C_sf"/>
</dbReference>
<dbReference type="EMBL" id="JABBPG010000003">
    <property type="protein sequence ID" value="NOU50575.1"/>
    <property type="molecule type" value="Genomic_DNA"/>
</dbReference>
<dbReference type="Pfam" id="PF18559">
    <property type="entry name" value="Exop_C"/>
    <property type="match status" value="1"/>
</dbReference>
<dbReference type="InterPro" id="IPR001764">
    <property type="entry name" value="Glyco_hydro_3_N"/>
</dbReference>
<evidence type="ECO:0000259" key="3">
    <source>
        <dbReference type="Pfam" id="PF01915"/>
    </source>
</evidence>
<evidence type="ECO:0000259" key="4">
    <source>
        <dbReference type="Pfam" id="PF18559"/>
    </source>
</evidence>
<dbReference type="InterPro" id="IPR051915">
    <property type="entry name" value="Cellulose_Degrad_GH3"/>
</dbReference>
<dbReference type="PANTHER" id="PTHR30620:SF77">
    <property type="entry name" value="LYSOSOMAL BETA GLUCOSIDASE-LIKE"/>
    <property type="match status" value="1"/>
</dbReference>
<dbReference type="PANTHER" id="PTHR30620">
    <property type="entry name" value="PERIPLASMIC BETA-GLUCOSIDASE-RELATED"/>
    <property type="match status" value="1"/>
</dbReference>
<accession>A0A849VC11</accession>
<dbReference type="GO" id="GO:0008422">
    <property type="term" value="F:beta-glucosidase activity"/>
    <property type="evidence" value="ECO:0007669"/>
    <property type="project" value="TreeGrafter"/>
</dbReference>
<dbReference type="AlphaFoldDB" id="A0A849VC11"/>
<dbReference type="InterPro" id="IPR002772">
    <property type="entry name" value="Glyco_hydro_3_C"/>
</dbReference>
<dbReference type="InterPro" id="IPR041443">
    <property type="entry name" value="Exop_C"/>
</dbReference>
<gene>
    <name evidence="5" type="ORF">HG263_08475</name>
</gene>
<proteinExistence type="predicted"/>
<feature type="domain" description="ExoP galactose-binding-like" evidence="4">
    <location>
        <begin position="679"/>
        <end position="808"/>
    </location>
</feature>
<dbReference type="Pfam" id="PF01915">
    <property type="entry name" value="Glyco_hydro_3_C"/>
    <property type="match status" value="1"/>
</dbReference>
<evidence type="ECO:0000256" key="1">
    <source>
        <dbReference type="ARBA" id="ARBA00022801"/>
    </source>
</evidence>
<dbReference type="SUPFAM" id="SSF52279">
    <property type="entry name" value="Beta-D-glucan exohydrolase, C-terminal domain"/>
    <property type="match status" value="1"/>
</dbReference>
<dbReference type="Gene3D" id="3.20.20.300">
    <property type="entry name" value="Glycoside hydrolase, family 3, N-terminal domain"/>
    <property type="match status" value="1"/>
</dbReference>
<protein>
    <submittedName>
        <fullName evidence="5">Glycoside hydrolase family 3 protein</fullName>
    </submittedName>
</protein>